<feature type="domain" description="Epoxide hydrolase N-terminal" evidence="4">
    <location>
        <begin position="18"/>
        <end position="132"/>
    </location>
</feature>
<evidence type="ECO:0000313" key="5">
    <source>
        <dbReference type="EMBL" id="KIW17011.1"/>
    </source>
</evidence>
<dbReference type="InterPro" id="IPR016292">
    <property type="entry name" value="Epoxide_hydrolase"/>
</dbReference>
<dbReference type="GO" id="GO:0004301">
    <property type="term" value="F:epoxide hydrolase activity"/>
    <property type="evidence" value="ECO:0007669"/>
    <property type="project" value="TreeGrafter"/>
</dbReference>
<dbReference type="PRINTS" id="PR00412">
    <property type="entry name" value="EPOXHYDRLASE"/>
</dbReference>
<dbReference type="PANTHER" id="PTHR21661:SF39">
    <property type="entry name" value="HYDROLASE, PUTATIVE (AFU_ORTHOLOGUE AFUA_3G08960)-RELATED"/>
    <property type="match status" value="1"/>
</dbReference>
<comment type="similarity">
    <text evidence="1">Belongs to the peptidase S33 family.</text>
</comment>
<gene>
    <name evidence="5" type="ORF">PV08_04202</name>
</gene>
<sequence>MASSTPFGKLPVSAAADIRPYELHVPDADIKHMQDLLKLSPIAGPIYENSLPNGDSSLGVRRDWLIEAKRVWETEFDWRATEARVNSFPNFHVSIEDKIGTFNMHFAALFSSKPDAVPVVLLHGWPGSFLEFLPMFELFREKYTPETLPYHLVIPSLPGFTLSGIPQLSHDISQIDVGRIVDSLMKRIGFGTGYVAQGGDVGSRVSRIIAVDHEACKGESIVNFCAIGRPASATDDSKLSPIEQDGLKRLEAWKATETAYALEHGTKPSTIGFVLGSSPIALLSWIGEKFLAWVDAPLPLNTILESVSLYWLTRSAHSSLWSYRHSYGPRPLPHDDPRYYIKIPLGYSYFAKELIPIPIDWVATTGNLIWRRMHEQGGHFAALEQPKEFMDDLEAFIAHVWKA</sequence>
<dbReference type="GO" id="GO:0097176">
    <property type="term" value="P:epoxide metabolic process"/>
    <property type="evidence" value="ECO:0007669"/>
    <property type="project" value="TreeGrafter"/>
</dbReference>
<dbReference type="PANTHER" id="PTHR21661">
    <property type="entry name" value="EPOXIDE HYDROLASE 1-RELATED"/>
    <property type="match status" value="1"/>
</dbReference>
<dbReference type="AlphaFoldDB" id="A0A0D1YPD5"/>
<dbReference type="InterPro" id="IPR000639">
    <property type="entry name" value="Epox_hydrolase-like"/>
</dbReference>
<evidence type="ECO:0000256" key="2">
    <source>
        <dbReference type="ARBA" id="ARBA00022801"/>
    </source>
</evidence>
<evidence type="ECO:0000256" key="3">
    <source>
        <dbReference type="PIRSR" id="PIRSR001112-1"/>
    </source>
</evidence>
<dbReference type="OrthoDB" id="7130006at2759"/>
<dbReference type="SUPFAM" id="SSF53474">
    <property type="entry name" value="alpha/beta-Hydrolases"/>
    <property type="match status" value="1"/>
</dbReference>
<organism evidence="5 6">
    <name type="scientific">Exophiala spinifera</name>
    <dbReference type="NCBI Taxonomy" id="91928"/>
    <lineage>
        <taxon>Eukaryota</taxon>
        <taxon>Fungi</taxon>
        <taxon>Dikarya</taxon>
        <taxon>Ascomycota</taxon>
        <taxon>Pezizomycotina</taxon>
        <taxon>Eurotiomycetes</taxon>
        <taxon>Chaetothyriomycetidae</taxon>
        <taxon>Chaetothyriales</taxon>
        <taxon>Herpotrichiellaceae</taxon>
        <taxon>Exophiala</taxon>
    </lineage>
</organism>
<protein>
    <recommendedName>
        <fullName evidence="4">Epoxide hydrolase N-terminal domain-containing protein</fullName>
    </recommendedName>
</protein>
<dbReference type="Pfam" id="PF06441">
    <property type="entry name" value="EHN"/>
    <property type="match status" value="1"/>
</dbReference>
<feature type="active site" description="Proton acceptor" evidence="3">
    <location>
        <position position="379"/>
    </location>
</feature>
<dbReference type="InterPro" id="IPR029058">
    <property type="entry name" value="AB_hydrolase_fold"/>
</dbReference>
<evidence type="ECO:0000259" key="4">
    <source>
        <dbReference type="Pfam" id="PF06441"/>
    </source>
</evidence>
<proteinExistence type="inferred from homology"/>
<dbReference type="HOGENOM" id="CLU_019414_0_0_1"/>
<dbReference type="EMBL" id="KN847494">
    <property type="protein sequence ID" value="KIW17011.1"/>
    <property type="molecule type" value="Genomic_DNA"/>
</dbReference>
<dbReference type="GeneID" id="27331285"/>
<evidence type="ECO:0000256" key="1">
    <source>
        <dbReference type="ARBA" id="ARBA00010088"/>
    </source>
</evidence>
<feature type="active site" description="Proton donor" evidence="3">
    <location>
        <position position="323"/>
    </location>
</feature>
<dbReference type="RefSeq" id="XP_016237227.1">
    <property type="nucleotide sequence ID" value="XM_016378550.1"/>
</dbReference>
<evidence type="ECO:0000313" key="6">
    <source>
        <dbReference type="Proteomes" id="UP000053328"/>
    </source>
</evidence>
<feature type="active site" description="Nucleophile" evidence="3">
    <location>
        <position position="200"/>
    </location>
</feature>
<dbReference type="STRING" id="91928.A0A0D1YPD5"/>
<dbReference type="PIRSF" id="PIRSF001112">
    <property type="entry name" value="Epoxide_hydrolase"/>
    <property type="match status" value="1"/>
</dbReference>
<accession>A0A0D1YPD5</accession>
<dbReference type="VEuPathDB" id="FungiDB:PV08_04202"/>
<keyword evidence="6" id="KW-1185">Reference proteome</keyword>
<name>A0A0D1YPD5_9EURO</name>
<dbReference type="Proteomes" id="UP000053328">
    <property type="component" value="Unassembled WGS sequence"/>
</dbReference>
<dbReference type="Gene3D" id="3.40.50.1820">
    <property type="entry name" value="alpha/beta hydrolase"/>
    <property type="match status" value="1"/>
</dbReference>
<keyword evidence="2" id="KW-0378">Hydrolase</keyword>
<dbReference type="InterPro" id="IPR010497">
    <property type="entry name" value="Epoxide_hydro_N"/>
</dbReference>
<reference evidence="5 6" key="1">
    <citation type="submission" date="2015-01" db="EMBL/GenBank/DDBJ databases">
        <title>The Genome Sequence of Exophiala spinifera CBS89968.</title>
        <authorList>
            <consortium name="The Broad Institute Genomics Platform"/>
            <person name="Cuomo C."/>
            <person name="de Hoog S."/>
            <person name="Gorbushina A."/>
            <person name="Stielow B."/>
            <person name="Teixiera M."/>
            <person name="Abouelleil A."/>
            <person name="Chapman S.B."/>
            <person name="Priest M."/>
            <person name="Young S.K."/>
            <person name="Wortman J."/>
            <person name="Nusbaum C."/>
            <person name="Birren B."/>
        </authorList>
    </citation>
    <scope>NUCLEOTIDE SEQUENCE [LARGE SCALE GENOMIC DNA]</scope>
    <source>
        <strain evidence="5 6">CBS 89968</strain>
    </source>
</reference>